<gene>
    <name evidence="2" type="ORF">C6P37_04145</name>
</gene>
<proteinExistence type="predicted"/>
<feature type="region of interest" description="Disordered" evidence="1">
    <location>
        <begin position="34"/>
        <end position="68"/>
    </location>
</feature>
<comment type="caution">
    <text evidence="2">The sequence shown here is derived from an EMBL/GenBank/DDBJ whole genome shotgun (WGS) entry which is preliminary data.</text>
</comment>
<protein>
    <submittedName>
        <fullName evidence="2">Uncharacterized protein</fullName>
    </submittedName>
</protein>
<evidence type="ECO:0000313" key="3">
    <source>
        <dbReference type="Proteomes" id="UP000257014"/>
    </source>
</evidence>
<dbReference type="EMBL" id="QEWE01000012">
    <property type="protein sequence ID" value="REJ29991.1"/>
    <property type="molecule type" value="Genomic_DNA"/>
</dbReference>
<dbReference type="AlphaFoldDB" id="A0A3E0K786"/>
<evidence type="ECO:0000256" key="1">
    <source>
        <dbReference type="SAM" id="MobiDB-lite"/>
    </source>
</evidence>
<feature type="compositionally biased region" description="Basic residues" evidence="1">
    <location>
        <begin position="42"/>
        <end position="51"/>
    </location>
</feature>
<dbReference type="Proteomes" id="UP000257014">
    <property type="component" value="Unassembled WGS sequence"/>
</dbReference>
<sequence>MADQRENTRIDVENPGENLYNYILTENVEISRKFDEEESRKKTAARASRGRWKPDAALFPKRTSEKRL</sequence>
<evidence type="ECO:0000313" key="2">
    <source>
        <dbReference type="EMBL" id="REJ29991.1"/>
    </source>
</evidence>
<name>A0A3E0K786_9BACI</name>
<reference evidence="2 3" key="1">
    <citation type="submission" date="2018-03" db="EMBL/GenBank/DDBJ databases">
        <authorList>
            <person name="Keele B.F."/>
        </authorList>
    </citation>
    <scope>NUCLEOTIDE SEQUENCE [LARGE SCALE GENOMIC DNA]</scope>
    <source>
        <strain evidence="2">ZCTH4_d</strain>
    </source>
</reference>
<accession>A0A3E0K786</accession>
<organism evidence="2 3">
    <name type="scientific">Caldibacillus debilis</name>
    <dbReference type="NCBI Taxonomy" id="301148"/>
    <lineage>
        <taxon>Bacteria</taxon>
        <taxon>Bacillati</taxon>
        <taxon>Bacillota</taxon>
        <taxon>Bacilli</taxon>
        <taxon>Bacillales</taxon>
        <taxon>Bacillaceae</taxon>
        <taxon>Caldibacillus</taxon>
    </lineage>
</organism>